<feature type="transmembrane region" description="Helical" evidence="8">
    <location>
        <begin position="378"/>
        <end position="404"/>
    </location>
</feature>
<feature type="transmembrane region" description="Helical" evidence="8">
    <location>
        <begin position="222"/>
        <end position="242"/>
    </location>
</feature>
<evidence type="ECO:0000256" key="5">
    <source>
        <dbReference type="ARBA" id="ARBA00022989"/>
    </source>
</evidence>
<protein>
    <submittedName>
        <fullName evidence="9">TrkH family potassium uptake protein</fullName>
    </submittedName>
</protein>
<dbReference type="GO" id="GO:0005886">
    <property type="term" value="C:plasma membrane"/>
    <property type="evidence" value="ECO:0007669"/>
    <property type="project" value="UniProtKB-SubCell"/>
</dbReference>
<comment type="subcellular location">
    <subcellularLocation>
        <location evidence="1">Cell membrane</location>
        <topology evidence="1">Multi-pass membrane protein</topology>
    </subcellularLocation>
</comment>
<dbReference type="InterPro" id="IPR003445">
    <property type="entry name" value="Cat_transpt"/>
</dbReference>
<evidence type="ECO:0000313" key="9">
    <source>
        <dbReference type="EMBL" id="AZR07029.1"/>
    </source>
</evidence>
<organism evidence="9 10">
    <name type="scientific">Trueperella pyogenes</name>
    <dbReference type="NCBI Taxonomy" id="1661"/>
    <lineage>
        <taxon>Bacteria</taxon>
        <taxon>Bacillati</taxon>
        <taxon>Actinomycetota</taxon>
        <taxon>Actinomycetes</taxon>
        <taxon>Actinomycetales</taxon>
        <taxon>Actinomycetaceae</taxon>
        <taxon>Trueperella</taxon>
    </lineage>
</organism>
<dbReference type="AlphaFoldDB" id="A0A3Q9GHZ6"/>
<feature type="transmembrane region" description="Helical" evidence="8">
    <location>
        <begin position="262"/>
        <end position="281"/>
    </location>
</feature>
<sequence>MRTVIRLNIPLPDTYVCYITKINSAYCRAQDYAVFVHKSRHLRPASAVAFSFLGLIMIGTIALASPWASARYVAPLDALFTATSAVCLTGLITVDTATAWSPFGQVVIMILIQLGGLGIMTVTCLLSILLGARLGLRRRLSAQAEGRGDLGNVRWIVQATILFTLVIETVVFLVLLLRFHFGHGYGWARAAWEALFHAISSFNNAGFALYSDNLMSFATDALVLLPLAFGLIVGGLGFPVLLETYRRLRTPYVLRRRWSLTARFTLTGTLVLGIVGTALMLTEWNGALAGIDAPNRLLNAFFAGVSPRTAGFNAIDYADARPQTLLAIDILMFIGGGSGGTAGGIKITTLAVLLATIRAEIKGRRIVSAYGRSISRRVIGQALAVTVAALALVVAATFMIITLAPQFSTDHILFEATSAFGTVGLSTGITPNLPRSAQLILIVLMFAGRVGPLALATTLAGRSTNRLYKYPEERPAIG</sequence>
<keyword evidence="5 8" id="KW-1133">Transmembrane helix</keyword>
<feature type="transmembrane region" description="Helical" evidence="8">
    <location>
        <begin position="47"/>
        <end position="68"/>
    </location>
</feature>
<keyword evidence="6" id="KW-0406">Ion transport</keyword>
<dbReference type="Pfam" id="PF02386">
    <property type="entry name" value="TrkH"/>
    <property type="match status" value="1"/>
</dbReference>
<reference evidence="9 10" key="1">
    <citation type="submission" date="2018-11" db="EMBL/GenBank/DDBJ databases">
        <title>Multidrug-resistant genes are associated with an 42-kb island TGI1 carrying a complex class 1 integron in a Trueperella pyogenes.</title>
        <authorList>
            <person name="Dong W."/>
        </authorList>
    </citation>
    <scope>NUCLEOTIDE SEQUENCE [LARGE SCALE GENOMIC DNA]</scope>
    <source>
        <strain evidence="9 10">TP4</strain>
    </source>
</reference>
<dbReference type="PANTHER" id="PTHR32024">
    <property type="entry name" value="TRK SYSTEM POTASSIUM UPTAKE PROTEIN TRKG-RELATED"/>
    <property type="match status" value="1"/>
</dbReference>
<keyword evidence="4 8" id="KW-0812">Transmembrane</keyword>
<evidence type="ECO:0000256" key="8">
    <source>
        <dbReference type="SAM" id="Phobius"/>
    </source>
</evidence>
<evidence type="ECO:0000256" key="2">
    <source>
        <dbReference type="ARBA" id="ARBA00022448"/>
    </source>
</evidence>
<evidence type="ECO:0000256" key="7">
    <source>
        <dbReference type="ARBA" id="ARBA00023136"/>
    </source>
</evidence>
<accession>A0A3Q9GHZ6</accession>
<dbReference type="PANTHER" id="PTHR32024:SF1">
    <property type="entry name" value="KTR SYSTEM POTASSIUM UPTAKE PROTEIN B"/>
    <property type="match status" value="1"/>
</dbReference>
<keyword evidence="7 8" id="KW-0472">Membrane</keyword>
<feature type="transmembrane region" description="Helical" evidence="8">
    <location>
        <begin position="439"/>
        <end position="460"/>
    </location>
</feature>
<feature type="transmembrane region" description="Helical" evidence="8">
    <location>
        <begin position="106"/>
        <end position="135"/>
    </location>
</feature>
<feature type="transmembrane region" description="Helical" evidence="8">
    <location>
        <begin position="155"/>
        <end position="179"/>
    </location>
</feature>
<dbReference type="GO" id="GO:0008324">
    <property type="term" value="F:monoatomic cation transmembrane transporter activity"/>
    <property type="evidence" value="ECO:0007669"/>
    <property type="project" value="InterPro"/>
</dbReference>
<feature type="transmembrane region" description="Helical" evidence="8">
    <location>
        <begin position="330"/>
        <end position="357"/>
    </location>
</feature>
<keyword evidence="2" id="KW-0813">Transport</keyword>
<gene>
    <name evidence="9" type="ORF">EBQ10_06780</name>
</gene>
<proteinExistence type="predicted"/>
<name>A0A3Q9GHZ6_9ACTO</name>
<dbReference type="Proteomes" id="UP000275951">
    <property type="component" value="Chromosome"/>
</dbReference>
<evidence type="ECO:0000256" key="4">
    <source>
        <dbReference type="ARBA" id="ARBA00022692"/>
    </source>
</evidence>
<evidence type="ECO:0000256" key="3">
    <source>
        <dbReference type="ARBA" id="ARBA00022475"/>
    </source>
</evidence>
<keyword evidence="3" id="KW-1003">Cell membrane</keyword>
<evidence type="ECO:0000256" key="6">
    <source>
        <dbReference type="ARBA" id="ARBA00023065"/>
    </source>
</evidence>
<evidence type="ECO:0000313" key="10">
    <source>
        <dbReference type="Proteomes" id="UP000275951"/>
    </source>
</evidence>
<dbReference type="GO" id="GO:0030001">
    <property type="term" value="P:metal ion transport"/>
    <property type="evidence" value="ECO:0007669"/>
    <property type="project" value="UniProtKB-ARBA"/>
</dbReference>
<dbReference type="EMBL" id="CP033905">
    <property type="protein sequence ID" value="AZR07029.1"/>
    <property type="molecule type" value="Genomic_DNA"/>
</dbReference>
<evidence type="ECO:0000256" key="1">
    <source>
        <dbReference type="ARBA" id="ARBA00004651"/>
    </source>
</evidence>